<dbReference type="GeneID" id="85321618"/>
<dbReference type="Pfam" id="PF00067">
    <property type="entry name" value="p450"/>
    <property type="match status" value="1"/>
</dbReference>
<gene>
    <name evidence="9" type="ORF">B0T26DRAFT_652208</name>
</gene>
<evidence type="ECO:0000256" key="5">
    <source>
        <dbReference type="ARBA" id="ARBA00023004"/>
    </source>
</evidence>
<dbReference type="CDD" id="cd11040">
    <property type="entry name" value="CYP7_CYP8-like"/>
    <property type="match status" value="1"/>
</dbReference>
<dbReference type="PANTHER" id="PTHR24304">
    <property type="entry name" value="CYTOCHROME P450 FAMILY 7"/>
    <property type="match status" value="1"/>
</dbReference>
<keyword evidence="3 7" id="KW-0349">Heme</keyword>
<dbReference type="PROSITE" id="PS00086">
    <property type="entry name" value="CYTOCHROME_P450"/>
    <property type="match status" value="1"/>
</dbReference>
<dbReference type="AlphaFoldDB" id="A0AA40A658"/>
<dbReference type="PANTHER" id="PTHR24304:SF2">
    <property type="entry name" value="24-HYDROXYCHOLESTEROL 7-ALPHA-HYDROXYLASE"/>
    <property type="match status" value="1"/>
</dbReference>
<sequence>MTLSSGTRAVEGNLNLAIQAILLRSQEHPTLFRTAVLLSTALIIWRLWKFTLYPILHPTEPKELPSWIPSKFSSHGFAFFHNSQAFLAKATKAIGGKDPFAVTVFGSHFYIITQPKQTIEVYKNVDSLSFEEFLIGLMKYLNLTDHTLQAVFETRLPRDKPGFPNPDGKALGHFVRDMHHRQLYPGANLDTLEAVMVQWFDRYLHLDALQTLCAPYSTSSSSSSSPATTGEANKASIEVPLVKWCSELFTRAGEQGYFGDSLAALDPDMATTFLVYDELSWQVLYQYPRVFSRQMHAAMDRVQQTFVRYFRIPQAEREAQGGAWFTTAIENECRSLGIEEQDMARFMVMVYWVVSTNTRKAAYWILYYLLHDKPDLIEAIRQETAPAFDKDGKLVDLAYLHGGQCRNLEQAWLETLRLSANSASARVLTRDTVVGGKLLRRGGRILIPYRLLHFNKAGHGNTSSSGDDGPDINSFRPERFAGRESITRGPSWRPFGGGKTMCPGHFVAKRETMIFVAMVLQRFHVELVGDGVLQPDLGKPVLGLADRKSGQEVTLRITPRTM</sequence>
<keyword evidence="10" id="KW-1185">Reference proteome</keyword>
<dbReference type="InterPro" id="IPR017972">
    <property type="entry name" value="Cyt_P450_CS"/>
</dbReference>
<keyword evidence="8" id="KW-0560">Oxidoreductase</keyword>
<evidence type="ECO:0000313" key="10">
    <source>
        <dbReference type="Proteomes" id="UP001172101"/>
    </source>
</evidence>
<dbReference type="GO" id="GO:0005506">
    <property type="term" value="F:iron ion binding"/>
    <property type="evidence" value="ECO:0007669"/>
    <property type="project" value="InterPro"/>
</dbReference>
<protein>
    <submittedName>
        <fullName evidence="9">Cytochrome P450</fullName>
    </submittedName>
</protein>
<organism evidence="9 10">
    <name type="scientific">Lasiosphaeria miniovina</name>
    <dbReference type="NCBI Taxonomy" id="1954250"/>
    <lineage>
        <taxon>Eukaryota</taxon>
        <taxon>Fungi</taxon>
        <taxon>Dikarya</taxon>
        <taxon>Ascomycota</taxon>
        <taxon>Pezizomycotina</taxon>
        <taxon>Sordariomycetes</taxon>
        <taxon>Sordariomycetidae</taxon>
        <taxon>Sordariales</taxon>
        <taxon>Lasiosphaeriaceae</taxon>
        <taxon>Lasiosphaeria</taxon>
    </lineage>
</organism>
<dbReference type="EMBL" id="JAUIRO010000006">
    <property type="protein sequence ID" value="KAK0710021.1"/>
    <property type="molecule type" value="Genomic_DNA"/>
</dbReference>
<name>A0AA40A658_9PEZI</name>
<dbReference type="InterPro" id="IPR050529">
    <property type="entry name" value="CYP450_sterol_14alpha_dmase"/>
</dbReference>
<dbReference type="InterPro" id="IPR036396">
    <property type="entry name" value="Cyt_P450_sf"/>
</dbReference>
<comment type="cofactor">
    <cofactor evidence="1 7">
        <name>heme</name>
        <dbReference type="ChEBI" id="CHEBI:30413"/>
    </cofactor>
</comment>
<keyword evidence="5 7" id="KW-0408">Iron</keyword>
<keyword evidence="6 8" id="KW-0503">Monooxygenase</keyword>
<dbReference type="SUPFAM" id="SSF48264">
    <property type="entry name" value="Cytochrome P450"/>
    <property type="match status" value="1"/>
</dbReference>
<dbReference type="GO" id="GO:0020037">
    <property type="term" value="F:heme binding"/>
    <property type="evidence" value="ECO:0007669"/>
    <property type="project" value="InterPro"/>
</dbReference>
<comment type="similarity">
    <text evidence="2 8">Belongs to the cytochrome P450 family.</text>
</comment>
<evidence type="ECO:0000256" key="6">
    <source>
        <dbReference type="ARBA" id="ARBA00023033"/>
    </source>
</evidence>
<dbReference type="RefSeq" id="XP_060293325.1">
    <property type="nucleotide sequence ID" value="XM_060438348.1"/>
</dbReference>
<dbReference type="InterPro" id="IPR001128">
    <property type="entry name" value="Cyt_P450"/>
</dbReference>
<dbReference type="Proteomes" id="UP001172101">
    <property type="component" value="Unassembled WGS sequence"/>
</dbReference>
<evidence type="ECO:0000256" key="1">
    <source>
        <dbReference type="ARBA" id="ARBA00001971"/>
    </source>
</evidence>
<dbReference type="PRINTS" id="PR00465">
    <property type="entry name" value="EP450IV"/>
</dbReference>
<keyword evidence="4 7" id="KW-0479">Metal-binding</keyword>
<evidence type="ECO:0000256" key="4">
    <source>
        <dbReference type="ARBA" id="ARBA00022723"/>
    </source>
</evidence>
<evidence type="ECO:0000256" key="3">
    <source>
        <dbReference type="ARBA" id="ARBA00022617"/>
    </source>
</evidence>
<feature type="binding site" description="axial binding residue" evidence="7">
    <location>
        <position position="502"/>
    </location>
    <ligand>
        <name>heme</name>
        <dbReference type="ChEBI" id="CHEBI:30413"/>
    </ligand>
    <ligandPart>
        <name>Fe</name>
        <dbReference type="ChEBI" id="CHEBI:18248"/>
    </ligandPart>
</feature>
<dbReference type="InterPro" id="IPR002403">
    <property type="entry name" value="Cyt_P450_E_grp-IV"/>
</dbReference>
<evidence type="ECO:0000256" key="8">
    <source>
        <dbReference type="RuleBase" id="RU000461"/>
    </source>
</evidence>
<dbReference type="Gene3D" id="1.10.630.10">
    <property type="entry name" value="Cytochrome P450"/>
    <property type="match status" value="1"/>
</dbReference>
<dbReference type="GO" id="GO:0008395">
    <property type="term" value="F:steroid hydroxylase activity"/>
    <property type="evidence" value="ECO:0007669"/>
    <property type="project" value="TreeGrafter"/>
</dbReference>
<evidence type="ECO:0000256" key="7">
    <source>
        <dbReference type="PIRSR" id="PIRSR602403-1"/>
    </source>
</evidence>
<comment type="caution">
    <text evidence="9">The sequence shown here is derived from an EMBL/GenBank/DDBJ whole genome shotgun (WGS) entry which is preliminary data.</text>
</comment>
<evidence type="ECO:0000313" key="9">
    <source>
        <dbReference type="EMBL" id="KAK0710021.1"/>
    </source>
</evidence>
<accession>A0AA40A658</accession>
<dbReference type="GO" id="GO:0016705">
    <property type="term" value="F:oxidoreductase activity, acting on paired donors, with incorporation or reduction of molecular oxygen"/>
    <property type="evidence" value="ECO:0007669"/>
    <property type="project" value="InterPro"/>
</dbReference>
<reference evidence="9" key="1">
    <citation type="submission" date="2023-06" db="EMBL/GenBank/DDBJ databases">
        <title>Genome-scale phylogeny and comparative genomics of the fungal order Sordariales.</title>
        <authorList>
            <consortium name="Lawrence Berkeley National Laboratory"/>
            <person name="Hensen N."/>
            <person name="Bonometti L."/>
            <person name="Westerberg I."/>
            <person name="Brannstrom I.O."/>
            <person name="Guillou S."/>
            <person name="Cros-Aarteil S."/>
            <person name="Calhoun S."/>
            <person name="Haridas S."/>
            <person name="Kuo A."/>
            <person name="Mondo S."/>
            <person name="Pangilinan J."/>
            <person name="Riley R."/>
            <person name="LaButti K."/>
            <person name="Andreopoulos B."/>
            <person name="Lipzen A."/>
            <person name="Chen C."/>
            <person name="Yanf M."/>
            <person name="Daum C."/>
            <person name="Ng V."/>
            <person name="Clum A."/>
            <person name="Steindorff A."/>
            <person name="Ohm R."/>
            <person name="Martin F."/>
            <person name="Silar P."/>
            <person name="Natvig D."/>
            <person name="Lalanne C."/>
            <person name="Gautier V."/>
            <person name="Ament-velasquez S.L."/>
            <person name="Kruys A."/>
            <person name="Hutchinson M.I."/>
            <person name="Powell A.J."/>
            <person name="Barry K."/>
            <person name="Miller A.N."/>
            <person name="Grigoriev I.V."/>
            <person name="Debuchy R."/>
            <person name="Gladieux P."/>
            <person name="Thoren M.H."/>
            <person name="Johannesson H."/>
        </authorList>
    </citation>
    <scope>NUCLEOTIDE SEQUENCE</scope>
    <source>
        <strain evidence="9">SMH2392-1A</strain>
    </source>
</reference>
<proteinExistence type="inferred from homology"/>
<evidence type="ECO:0000256" key="2">
    <source>
        <dbReference type="ARBA" id="ARBA00010617"/>
    </source>
</evidence>